<dbReference type="OrthoDB" id="4978637at2759"/>
<gene>
    <name evidence="1" type="ORF">FGADI_9206</name>
</gene>
<accession>A0A8H4T042</accession>
<dbReference type="Proteomes" id="UP000604273">
    <property type="component" value="Unassembled WGS sequence"/>
</dbReference>
<evidence type="ECO:0000313" key="2">
    <source>
        <dbReference type="Proteomes" id="UP000604273"/>
    </source>
</evidence>
<proteinExistence type="predicted"/>
<comment type="caution">
    <text evidence="1">The sequence shown here is derived from an EMBL/GenBank/DDBJ whole genome shotgun (WGS) entry which is preliminary data.</text>
</comment>
<sequence>MCSFLVREKNIEIRDQNEYKYRHINAVLNPPAGKYIIRSDPEECLIAGQRSFWVGGPHAITPKKRPIKDHTPAPTFKSINWAGTAGAGARQLRKKSPLGSVRNEYNSPKPVFKKVNWNGGGHPVRTVSPRGSTFGLVSDLAKTNKNFMLILEK</sequence>
<reference evidence="1" key="1">
    <citation type="journal article" date="2020" name="BMC Genomics">
        <title>Correction to: Identification and distribution of gene clusters required for synthesis of sphingolipid metabolism inhibitors in diverse species of the filamentous fungus Fusarium.</title>
        <authorList>
            <person name="Kim H.S."/>
            <person name="Lohmar J.M."/>
            <person name="Busman M."/>
            <person name="Brown D.W."/>
            <person name="Naumann T.A."/>
            <person name="Divon H.H."/>
            <person name="Lysoe E."/>
            <person name="Uhlig S."/>
            <person name="Proctor R.H."/>
        </authorList>
    </citation>
    <scope>NUCLEOTIDE SEQUENCE</scope>
    <source>
        <strain evidence="1">NRRL 45417</strain>
    </source>
</reference>
<dbReference type="AlphaFoldDB" id="A0A8H4T042"/>
<keyword evidence="2" id="KW-1185">Reference proteome</keyword>
<reference evidence="1" key="2">
    <citation type="submission" date="2020-05" db="EMBL/GenBank/DDBJ databases">
        <authorList>
            <person name="Kim H.-S."/>
            <person name="Proctor R.H."/>
            <person name="Brown D.W."/>
        </authorList>
    </citation>
    <scope>NUCLEOTIDE SEQUENCE</scope>
    <source>
        <strain evidence="1">NRRL 45417</strain>
    </source>
</reference>
<protein>
    <submittedName>
        <fullName evidence="1">Uncharacterized protein</fullName>
    </submittedName>
</protein>
<name>A0A8H4T042_9HYPO</name>
<dbReference type="EMBL" id="JABFAI010000249">
    <property type="protein sequence ID" value="KAF4948922.1"/>
    <property type="molecule type" value="Genomic_DNA"/>
</dbReference>
<organism evidence="1 2">
    <name type="scientific">Fusarium gaditjirri</name>
    <dbReference type="NCBI Taxonomy" id="282569"/>
    <lineage>
        <taxon>Eukaryota</taxon>
        <taxon>Fungi</taxon>
        <taxon>Dikarya</taxon>
        <taxon>Ascomycota</taxon>
        <taxon>Pezizomycotina</taxon>
        <taxon>Sordariomycetes</taxon>
        <taxon>Hypocreomycetidae</taxon>
        <taxon>Hypocreales</taxon>
        <taxon>Nectriaceae</taxon>
        <taxon>Fusarium</taxon>
        <taxon>Fusarium nisikadoi species complex</taxon>
    </lineage>
</organism>
<evidence type="ECO:0000313" key="1">
    <source>
        <dbReference type="EMBL" id="KAF4948922.1"/>
    </source>
</evidence>